<accession>A0A1X7V6U1</accession>
<dbReference type="EnsemblMetazoa" id="Aqu2.1.35711_001">
    <property type="protein sequence ID" value="Aqu2.1.35711_001"/>
    <property type="gene ID" value="Aqu2.1.35711"/>
</dbReference>
<name>A0A1X7V6U1_AMPQE</name>
<dbReference type="AlphaFoldDB" id="A0A1X7V6U1"/>
<protein>
    <submittedName>
        <fullName evidence="1">Uncharacterized protein</fullName>
    </submittedName>
</protein>
<sequence>MRSDAIMATTGARRSACSRVSNIGQSFIEIRGVLILTIYMTVVARGDRIFCATNYVFESIGHNIWEFDNLPASRPEKNNCLFISGTYGVSDLKLT</sequence>
<proteinExistence type="predicted"/>
<dbReference type="InParanoid" id="A0A1X7V6U1"/>
<reference evidence="1" key="1">
    <citation type="submission" date="2017-05" db="UniProtKB">
        <authorList>
            <consortium name="EnsemblMetazoa"/>
        </authorList>
    </citation>
    <scope>IDENTIFICATION</scope>
</reference>
<organism evidence="1">
    <name type="scientific">Amphimedon queenslandica</name>
    <name type="common">Sponge</name>
    <dbReference type="NCBI Taxonomy" id="400682"/>
    <lineage>
        <taxon>Eukaryota</taxon>
        <taxon>Metazoa</taxon>
        <taxon>Porifera</taxon>
        <taxon>Demospongiae</taxon>
        <taxon>Heteroscleromorpha</taxon>
        <taxon>Haplosclerida</taxon>
        <taxon>Niphatidae</taxon>
        <taxon>Amphimedon</taxon>
    </lineage>
</organism>
<evidence type="ECO:0000313" key="1">
    <source>
        <dbReference type="EnsemblMetazoa" id="Aqu2.1.35711_001"/>
    </source>
</evidence>